<proteinExistence type="predicted"/>
<sequence>MKLFNKIVLLGVIVMGVSSCEINNLDD</sequence>
<reference evidence="1" key="1">
    <citation type="submission" date="2019-03" db="EMBL/GenBank/DDBJ databases">
        <title>Single cell metagenomics reveals metabolic interactions within the superorganism composed of flagellate Streblomastix strix and complex community of Bacteroidetes bacteria on its surface.</title>
        <authorList>
            <person name="Treitli S.C."/>
            <person name="Kolisko M."/>
            <person name="Husnik F."/>
            <person name="Keeling P."/>
            <person name="Hampl V."/>
        </authorList>
    </citation>
    <scope>NUCLEOTIDE SEQUENCE</scope>
    <source>
        <strain evidence="1">STM</strain>
    </source>
</reference>
<feature type="non-terminal residue" evidence="1">
    <location>
        <position position="27"/>
    </location>
</feature>
<comment type="caution">
    <text evidence="1">The sequence shown here is derived from an EMBL/GenBank/DDBJ whole genome shotgun (WGS) entry which is preliminary data.</text>
</comment>
<organism evidence="1">
    <name type="scientific">termite gut metagenome</name>
    <dbReference type="NCBI Taxonomy" id="433724"/>
    <lineage>
        <taxon>unclassified sequences</taxon>
        <taxon>metagenomes</taxon>
        <taxon>organismal metagenomes</taxon>
    </lineage>
</organism>
<accession>A0A5J4RYK2</accession>
<dbReference type="AlphaFoldDB" id="A0A5J4RYK2"/>
<name>A0A5J4RYK2_9ZZZZ</name>
<protein>
    <submittedName>
        <fullName evidence="1">Uncharacterized protein</fullName>
    </submittedName>
</protein>
<evidence type="ECO:0000313" key="1">
    <source>
        <dbReference type="EMBL" id="KAA6338160.1"/>
    </source>
</evidence>
<dbReference type="PROSITE" id="PS51257">
    <property type="entry name" value="PROKAR_LIPOPROTEIN"/>
    <property type="match status" value="1"/>
</dbReference>
<dbReference type="EMBL" id="SNRY01000638">
    <property type="protein sequence ID" value="KAA6338160.1"/>
    <property type="molecule type" value="Genomic_DNA"/>
</dbReference>
<gene>
    <name evidence="1" type="ORF">EZS27_013802</name>
</gene>